<dbReference type="EMBL" id="CP010086">
    <property type="protein sequence ID" value="AJG97718.1"/>
    <property type="molecule type" value="Genomic_DNA"/>
</dbReference>
<evidence type="ECO:0000313" key="1">
    <source>
        <dbReference type="EMBL" id="AJG97718.1"/>
    </source>
</evidence>
<dbReference type="KEGG" id="cbei:LF65_01100"/>
<dbReference type="Proteomes" id="UP000031866">
    <property type="component" value="Chromosome"/>
</dbReference>
<dbReference type="STRING" id="1520.LF65_01100"/>
<gene>
    <name evidence="1" type="ORF">LF65_01100</name>
</gene>
<dbReference type="PANTHER" id="PTHR41260">
    <property type="entry name" value="PROTEIN ECSC"/>
    <property type="match status" value="1"/>
</dbReference>
<protein>
    <submittedName>
        <fullName evidence="1">EcsC protein family</fullName>
    </submittedName>
</protein>
<dbReference type="InterPro" id="IPR024787">
    <property type="entry name" value="EcsC"/>
</dbReference>
<name>A0A0B5QLT2_CLOBE</name>
<accession>A0A0B5QLT2</accession>
<evidence type="ECO:0000313" key="2">
    <source>
        <dbReference type="Proteomes" id="UP000031866"/>
    </source>
</evidence>
<proteinExistence type="predicted"/>
<dbReference type="AlphaFoldDB" id="A0A0B5QLT2"/>
<organism evidence="1 2">
    <name type="scientific">Clostridium beijerinckii</name>
    <name type="common">Clostridium MP</name>
    <dbReference type="NCBI Taxonomy" id="1520"/>
    <lineage>
        <taxon>Bacteria</taxon>
        <taxon>Bacillati</taxon>
        <taxon>Bacillota</taxon>
        <taxon>Clostridia</taxon>
        <taxon>Eubacteriales</taxon>
        <taxon>Clostridiaceae</taxon>
        <taxon>Clostridium</taxon>
    </lineage>
</organism>
<dbReference type="Pfam" id="PF12787">
    <property type="entry name" value="EcsC"/>
    <property type="match status" value="1"/>
</dbReference>
<dbReference type="PANTHER" id="PTHR41260:SF1">
    <property type="entry name" value="PROTEIN ECSC"/>
    <property type="match status" value="1"/>
</dbReference>
<reference evidence="2" key="1">
    <citation type="submission" date="2014-12" db="EMBL/GenBank/DDBJ databases">
        <title>Genome sequence of Clostridium beijerinckii strain 59B.</title>
        <authorList>
            <person name="Little G.T."/>
            <person name="Minton N.P."/>
        </authorList>
    </citation>
    <scope>NUCLEOTIDE SEQUENCE [LARGE SCALE GENOMIC DNA]</scope>
    <source>
        <strain evidence="2">59B</strain>
    </source>
</reference>
<dbReference type="OrthoDB" id="1852051at2"/>
<sequence>MDYRDKRKERILNSQMKKLIKREDKFFYKKENEYIKNKILPVKEQLEEKIPKNMIETFEKAFEKGFYYVFEKGTTVIEKSYNSEKIKNEADIDEYILSKQMNNKNLSRIDKRVKKGVLINKGITAAEGTLLGILGIGIPDIPVFIGVILKTVYEICVNYGFDYKSKSEKAFILNIICASSIKTDEKILYSNEADRIAFSIENNHDLKVDINELIESASKCLSENIVVSKVIQGIPIVGVYGGISNYRLLADISEVASIKYKKRLLSKLKNAL</sequence>
<dbReference type="RefSeq" id="WP_041894688.1">
    <property type="nucleotide sequence ID" value="NZ_CP010086.2"/>
</dbReference>